<reference evidence="1 2" key="1">
    <citation type="submission" date="2019-06" db="EMBL/GenBank/DDBJ databases">
        <title>Complete genome sequence of Ensifer mexicanus ITTG R7 isolated from nodules of Acacia angustissima (Mill.) Kuntze.</title>
        <authorList>
            <person name="Rincon-Rosales R."/>
            <person name="Rogel M.A."/>
            <person name="Guerrero G."/>
            <person name="Rincon-Molina C.I."/>
            <person name="Lopez-Lopez A."/>
            <person name="Martinez-Romero E."/>
        </authorList>
    </citation>
    <scope>NUCLEOTIDE SEQUENCE [LARGE SCALE GENOMIC DNA]</scope>
    <source>
        <strain evidence="1 2">ITTG R7</strain>
    </source>
</reference>
<accession>A0A859QEM4</accession>
<proteinExistence type="predicted"/>
<sequence length="59" mass="6441">MLSPSEGNALSRPGQVDALKQVLPDFAAMSNLTMRFRGSFRSQGTSRLGRLIRMLSTGE</sequence>
<keyword evidence="2" id="KW-1185">Reference proteome</keyword>
<gene>
    <name evidence="1" type="ORF">FKV68_08990</name>
</gene>
<dbReference type="KEGG" id="emx:FKV68_08990"/>
<evidence type="ECO:0000313" key="2">
    <source>
        <dbReference type="Proteomes" id="UP000510721"/>
    </source>
</evidence>
<organism evidence="1 2">
    <name type="scientific">Sinorhizobium mexicanum</name>
    <dbReference type="NCBI Taxonomy" id="375549"/>
    <lineage>
        <taxon>Bacteria</taxon>
        <taxon>Pseudomonadati</taxon>
        <taxon>Pseudomonadota</taxon>
        <taxon>Alphaproteobacteria</taxon>
        <taxon>Hyphomicrobiales</taxon>
        <taxon>Rhizobiaceae</taxon>
        <taxon>Sinorhizobium/Ensifer group</taxon>
        <taxon>Sinorhizobium</taxon>
    </lineage>
</organism>
<dbReference type="AlphaFoldDB" id="A0A859QEM4"/>
<name>A0A859QEM4_9HYPH</name>
<evidence type="ECO:0000313" key="1">
    <source>
        <dbReference type="EMBL" id="QLL61574.1"/>
    </source>
</evidence>
<dbReference type="Proteomes" id="UP000510721">
    <property type="component" value="Chromosome"/>
</dbReference>
<dbReference type="EMBL" id="CP041238">
    <property type="protein sequence ID" value="QLL61574.1"/>
    <property type="molecule type" value="Genomic_DNA"/>
</dbReference>
<protein>
    <submittedName>
        <fullName evidence="1">Uncharacterized protein</fullName>
    </submittedName>
</protein>